<sequence length="187" mass="21717">MHTVLEGLVHYHCCRVLKLNLLDAKKFDKSPPAYQYDFPSLDAAAPADWDMTKDIHQKSVEDIYKLLVYQISENEDSSEDENGEEDDEGEEEEEAEDEDVRKAKAKAKVKKRKRDKDELTSQILAERLERQYKISLAWVCYQLELPKVIPSSVPPIIRKNPKKAAKTAKKKKKDVPEEPLMREKYLI</sequence>
<organism evidence="2 3">
    <name type="scientific">Mycena sanguinolenta</name>
    <dbReference type="NCBI Taxonomy" id="230812"/>
    <lineage>
        <taxon>Eukaryota</taxon>
        <taxon>Fungi</taxon>
        <taxon>Dikarya</taxon>
        <taxon>Basidiomycota</taxon>
        <taxon>Agaricomycotina</taxon>
        <taxon>Agaricomycetes</taxon>
        <taxon>Agaricomycetidae</taxon>
        <taxon>Agaricales</taxon>
        <taxon>Marasmiineae</taxon>
        <taxon>Mycenaceae</taxon>
        <taxon>Mycena</taxon>
    </lineage>
</organism>
<comment type="caution">
    <text evidence="2">The sequence shown here is derived from an EMBL/GenBank/DDBJ whole genome shotgun (WGS) entry which is preliminary data.</text>
</comment>
<feature type="compositionally biased region" description="Basic residues" evidence="1">
    <location>
        <begin position="159"/>
        <end position="173"/>
    </location>
</feature>
<dbReference type="EMBL" id="JACAZH010000016">
    <property type="protein sequence ID" value="KAF7349505.1"/>
    <property type="molecule type" value="Genomic_DNA"/>
</dbReference>
<feature type="compositionally biased region" description="Acidic residues" evidence="1">
    <location>
        <begin position="74"/>
        <end position="98"/>
    </location>
</feature>
<feature type="region of interest" description="Disordered" evidence="1">
    <location>
        <begin position="74"/>
        <end position="112"/>
    </location>
</feature>
<accession>A0A8H6Y0D8</accession>
<evidence type="ECO:0000313" key="2">
    <source>
        <dbReference type="EMBL" id="KAF7349505.1"/>
    </source>
</evidence>
<feature type="region of interest" description="Disordered" evidence="1">
    <location>
        <begin position="152"/>
        <end position="187"/>
    </location>
</feature>
<evidence type="ECO:0000313" key="3">
    <source>
        <dbReference type="Proteomes" id="UP000623467"/>
    </source>
</evidence>
<proteinExistence type="predicted"/>
<protein>
    <submittedName>
        <fullName evidence="2">Uncharacterized protein</fullName>
    </submittedName>
</protein>
<evidence type="ECO:0000256" key="1">
    <source>
        <dbReference type="SAM" id="MobiDB-lite"/>
    </source>
</evidence>
<name>A0A8H6Y0D8_9AGAR</name>
<gene>
    <name evidence="2" type="ORF">MSAN_01740900</name>
</gene>
<feature type="compositionally biased region" description="Basic and acidic residues" evidence="1">
    <location>
        <begin position="174"/>
        <end position="187"/>
    </location>
</feature>
<feature type="compositionally biased region" description="Basic residues" evidence="1">
    <location>
        <begin position="103"/>
        <end position="112"/>
    </location>
</feature>
<dbReference type="OrthoDB" id="3247418at2759"/>
<dbReference type="AlphaFoldDB" id="A0A8H6Y0D8"/>
<dbReference type="Proteomes" id="UP000623467">
    <property type="component" value="Unassembled WGS sequence"/>
</dbReference>
<keyword evidence="3" id="KW-1185">Reference proteome</keyword>
<reference evidence="2" key="1">
    <citation type="submission" date="2020-05" db="EMBL/GenBank/DDBJ databases">
        <title>Mycena genomes resolve the evolution of fungal bioluminescence.</title>
        <authorList>
            <person name="Tsai I.J."/>
        </authorList>
    </citation>
    <scope>NUCLEOTIDE SEQUENCE</scope>
    <source>
        <strain evidence="2">160909Yilan</strain>
    </source>
</reference>